<gene>
    <name evidence="2" type="ORF">SAMN04488559_11551</name>
</gene>
<dbReference type="RefSeq" id="WP_092653227.1">
    <property type="nucleotide sequence ID" value="NZ_FOHA01000015.1"/>
</dbReference>
<accession>A0A1H9TQ99</accession>
<dbReference type="Proteomes" id="UP000198948">
    <property type="component" value="Unassembled WGS sequence"/>
</dbReference>
<proteinExistence type="predicted"/>
<keyword evidence="1" id="KW-0175">Coiled coil</keyword>
<sequence>MDKKAIIAGLVVIILLFAGFSLHRKQQTRIQTLNDEVSQLQEKSASLKEEKEMLESKEAKAKELHTVENQDSNAEVDSFVNDYLEAMYNYSNNTDRNEALKPFVTATYNQFVESFGTTDSVVPFESKLNNVDIYRTSESMVLVRINYSFKVADNDKVDYDLLLTLEVEKGAIGGYLVNKQFTESIQKQNQQKVW</sequence>
<evidence type="ECO:0000313" key="2">
    <source>
        <dbReference type="EMBL" id="SER99194.1"/>
    </source>
</evidence>
<feature type="coiled-coil region" evidence="1">
    <location>
        <begin position="23"/>
        <end position="67"/>
    </location>
</feature>
<dbReference type="EMBL" id="FOHA01000015">
    <property type="protein sequence ID" value="SER99194.1"/>
    <property type="molecule type" value="Genomic_DNA"/>
</dbReference>
<dbReference type="AlphaFoldDB" id="A0A1H9TQ99"/>
<evidence type="ECO:0000313" key="3">
    <source>
        <dbReference type="Proteomes" id="UP000198948"/>
    </source>
</evidence>
<reference evidence="2 3" key="1">
    <citation type="submission" date="2016-10" db="EMBL/GenBank/DDBJ databases">
        <authorList>
            <person name="de Groot N.N."/>
        </authorList>
    </citation>
    <scope>NUCLEOTIDE SEQUENCE [LARGE SCALE GENOMIC DNA]</scope>
    <source>
        <strain evidence="2 3">DSM 13760</strain>
    </source>
</reference>
<evidence type="ECO:0000256" key="1">
    <source>
        <dbReference type="SAM" id="Coils"/>
    </source>
</evidence>
<protein>
    <submittedName>
        <fullName evidence="2">Uncharacterized protein</fullName>
    </submittedName>
</protein>
<dbReference type="STRING" id="142588.SAMN04488559_11551"/>
<organism evidence="2 3">
    <name type="scientific">Isobaculum melis</name>
    <dbReference type="NCBI Taxonomy" id="142588"/>
    <lineage>
        <taxon>Bacteria</taxon>
        <taxon>Bacillati</taxon>
        <taxon>Bacillota</taxon>
        <taxon>Bacilli</taxon>
        <taxon>Lactobacillales</taxon>
        <taxon>Carnobacteriaceae</taxon>
        <taxon>Isobaculum</taxon>
    </lineage>
</organism>
<keyword evidence="3" id="KW-1185">Reference proteome</keyword>
<name>A0A1H9TQ99_9LACT</name>